<evidence type="ECO:0000256" key="4">
    <source>
        <dbReference type="ARBA" id="ARBA00022989"/>
    </source>
</evidence>
<dbReference type="RefSeq" id="WP_148812173.1">
    <property type="nucleotide sequence ID" value="NZ_VSZI01000001.1"/>
</dbReference>
<comment type="caution">
    <text evidence="8">The sequence shown here is derived from an EMBL/GenBank/DDBJ whole genome shotgun (WGS) entry which is preliminary data.</text>
</comment>
<dbReference type="EMBL" id="VSZI01000001">
    <property type="protein sequence ID" value="TYR20372.1"/>
    <property type="molecule type" value="Genomic_DNA"/>
</dbReference>
<dbReference type="GO" id="GO:0032329">
    <property type="term" value="P:serine transport"/>
    <property type="evidence" value="ECO:0007669"/>
    <property type="project" value="TreeGrafter"/>
</dbReference>
<dbReference type="Proteomes" id="UP000324726">
    <property type="component" value="Unassembled WGS sequence"/>
</dbReference>
<feature type="transmembrane region" description="Helical" evidence="7">
    <location>
        <begin position="132"/>
        <end position="150"/>
    </location>
</feature>
<evidence type="ECO:0000313" key="8">
    <source>
        <dbReference type="EMBL" id="TYR20372.1"/>
    </source>
</evidence>
<evidence type="ECO:0000256" key="2">
    <source>
        <dbReference type="ARBA" id="ARBA00022448"/>
    </source>
</evidence>
<accession>A0A5D4FX56</accession>
<feature type="transmembrane region" description="Helical" evidence="7">
    <location>
        <begin position="200"/>
        <end position="221"/>
    </location>
</feature>
<keyword evidence="5 7" id="KW-0472">Membrane</keyword>
<dbReference type="Gene3D" id="1.10.3860.10">
    <property type="entry name" value="Sodium:dicarboxylate symporter"/>
    <property type="match status" value="1"/>
</dbReference>
<dbReference type="AlphaFoldDB" id="A0A5D4FX56"/>
<feature type="transmembrane region" description="Helical" evidence="7">
    <location>
        <begin position="285"/>
        <end position="305"/>
    </location>
</feature>
<evidence type="ECO:0000256" key="6">
    <source>
        <dbReference type="SAM" id="MobiDB-lite"/>
    </source>
</evidence>
<feature type="transmembrane region" description="Helical" evidence="7">
    <location>
        <begin position="242"/>
        <end position="265"/>
    </location>
</feature>
<evidence type="ECO:0000313" key="9">
    <source>
        <dbReference type="Proteomes" id="UP000324726"/>
    </source>
</evidence>
<protein>
    <submittedName>
        <fullName evidence="8">Dicarboxylate/amino acid:cation symporter</fullName>
    </submittedName>
</protein>
<evidence type="ECO:0000256" key="1">
    <source>
        <dbReference type="ARBA" id="ARBA00004141"/>
    </source>
</evidence>
<dbReference type="InterPro" id="IPR036458">
    <property type="entry name" value="Na:dicarbo_symporter_sf"/>
</dbReference>
<name>A0A5D4FX56_9CORY</name>
<feature type="transmembrane region" description="Helical" evidence="7">
    <location>
        <begin position="42"/>
        <end position="61"/>
    </location>
</feature>
<evidence type="ECO:0000256" key="5">
    <source>
        <dbReference type="ARBA" id="ARBA00023136"/>
    </source>
</evidence>
<feature type="transmembrane region" description="Helical" evidence="7">
    <location>
        <begin position="73"/>
        <end position="100"/>
    </location>
</feature>
<comment type="subcellular location">
    <subcellularLocation>
        <location evidence="1">Membrane</location>
        <topology evidence="1">Multi-pass membrane protein</topology>
    </subcellularLocation>
</comment>
<evidence type="ECO:0000256" key="3">
    <source>
        <dbReference type="ARBA" id="ARBA00022692"/>
    </source>
</evidence>
<dbReference type="PANTHER" id="PTHR42865">
    <property type="entry name" value="PROTON/GLUTAMATE-ASPARTATE SYMPORTER"/>
    <property type="match status" value="1"/>
</dbReference>
<dbReference type="GO" id="GO:0005886">
    <property type="term" value="C:plasma membrane"/>
    <property type="evidence" value="ECO:0007669"/>
    <property type="project" value="TreeGrafter"/>
</dbReference>
<keyword evidence="2" id="KW-0813">Transport</keyword>
<dbReference type="SUPFAM" id="SSF118215">
    <property type="entry name" value="Proton glutamate symport protein"/>
    <property type="match status" value="1"/>
</dbReference>
<reference evidence="8 9" key="1">
    <citation type="submission" date="2019-08" db="EMBL/GenBank/DDBJ databases">
        <title>Draft genome of C. urealyticum strain VH4248.</title>
        <authorList>
            <person name="Navas J."/>
        </authorList>
    </citation>
    <scope>NUCLEOTIDE SEQUENCE [LARGE SCALE GENOMIC DNA]</scope>
    <source>
        <strain evidence="8 9">VH4248</strain>
    </source>
</reference>
<feature type="transmembrane region" description="Helical" evidence="7">
    <location>
        <begin position="317"/>
        <end position="344"/>
    </location>
</feature>
<feature type="region of interest" description="Disordered" evidence="6">
    <location>
        <begin position="398"/>
        <end position="419"/>
    </location>
</feature>
<evidence type="ECO:0000256" key="7">
    <source>
        <dbReference type="SAM" id="Phobius"/>
    </source>
</evidence>
<dbReference type="GO" id="GO:0005295">
    <property type="term" value="F:neutral L-amino acid:sodium symporter activity"/>
    <property type="evidence" value="ECO:0007669"/>
    <property type="project" value="TreeGrafter"/>
</dbReference>
<feature type="transmembrane region" description="Helical" evidence="7">
    <location>
        <begin position="171"/>
        <end position="194"/>
    </location>
</feature>
<proteinExistence type="predicted"/>
<dbReference type="Pfam" id="PF00375">
    <property type="entry name" value="SDF"/>
    <property type="match status" value="1"/>
</dbReference>
<dbReference type="PRINTS" id="PR00173">
    <property type="entry name" value="EDTRNSPORT"/>
</dbReference>
<keyword evidence="4 7" id="KW-1133">Transmembrane helix</keyword>
<dbReference type="InterPro" id="IPR001991">
    <property type="entry name" value="Na-dicarboxylate_symporter"/>
</dbReference>
<dbReference type="PANTHER" id="PTHR42865:SF8">
    <property type="entry name" value="SERINE_THREONINE TRANSPORTER SSTT"/>
    <property type="match status" value="1"/>
</dbReference>
<gene>
    <name evidence="8" type="ORF">FYJ87_05255</name>
</gene>
<keyword evidence="3 7" id="KW-0812">Transmembrane</keyword>
<sequence length="419" mass="44290">MNRIPLIVRLIAGIVIGIVVGAICRSADVEWPIRAFATFNQIFGTFLSFVIPLIIFGFIAPGIGSLGRGAGKLLGLSLGVAYSSTVIAGLLALLTSFGLFRFLLDGAQGLMETDNPEDALVEAYTSIEIPPVMDVMTALILAFVVGLGMTRLTDRTMYQLTDDFRQIIERLLSSVVIPLLPFHVMGVFGNLTYAGVVANILAVFAKVFIMVLVLHWVMLVFQYCIAGAVSSKNPFTMLRTMLPAYVTALGTQSSAASIPVTLRSAKKAGLHPRFADFLIPLNANIHLSGSIITITSCSMAVWALAHGEMISVGQMIPVILVLGIMMVAAPGAPGGAVMTALGVLESMLGFDQPMLTLMIALYLAQDSFGTAANVTGDMAVGRVVQGLASRVKGIEIPEDDPELQGAGAAAAAENEERDA</sequence>
<organism evidence="8 9">
    <name type="scientific">Corynebacterium urealyticum</name>
    <dbReference type="NCBI Taxonomy" id="43771"/>
    <lineage>
        <taxon>Bacteria</taxon>
        <taxon>Bacillati</taxon>
        <taxon>Actinomycetota</taxon>
        <taxon>Actinomycetes</taxon>
        <taxon>Mycobacteriales</taxon>
        <taxon>Corynebacteriaceae</taxon>
        <taxon>Corynebacterium</taxon>
    </lineage>
</organism>